<gene>
    <name evidence="7" type="primary">fwdE-2</name>
    <name evidence="6" type="synonym">fwdE4</name>
    <name evidence="6" type="ORF">BRM9_2346</name>
    <name evidence="7" type="ORF">DSM1535_1277</name>
</gene>
<evidence type="ECO:0000313" key="7">
    <source>
        <dbReference type="EMBL" id="CEA13613.1"/>
    </source>
</evidence>
<feature type="domain" description="Zinc finger DksA/TraR C4-type" evidence="4">
    <location>
        <begin position="168"/>
        <end position="204"/>
    </location>
</feature>
<keyword evidence="2" id="KW-0863">Zinc-finger</keyword>
<dbReference type="InterPro" id="IPR000962">
    <property type="entry name" value="Znf_DskA_TraR"/>
</dbReference>
<dbReference type="Pfam" id="PF02663">
    <property type="entry name" value="FmdE"/>
    <property type="match status" value="1"/>
</dbReference>
<dbReference type="GO" id="GO:0008270">
    <property type="term" value="F:zinc ion binding"/>
    <property type="evidence" value="ECO:0007669"/>
    <property type="project" value="UniProtKB-KW"/>
</dbReference>
<evidence type="ECO:0000259" key="4">
    <source>
        <dbReference type="Pfam" id="PF01258"/>
    </source>
</evidence>
<evidence type="ECO:0000313" key="8">
    <source>
        <dbReference type="Proteomes" id="UP000029661"/>
    </source>
</evidence>
<dbReference type="PANTHER" id="PTHR39418">
    <property type="entry name" value="DEHYDROGENASE-RELATED"/>
    <property type="match status" value="1"/>
</dbReference>
<dbReference type="GeneID" id="24793520"/>
<keyword evidence="1" id="KW-0479">Metal-binding</keyword>
<evidence type="ECO:0000256" key="1">
    <source>
        <dbReference type="ARBA" id="ARBA00022723"/>
    </source>
</evidence>
<dbReference type="InterPro" id="IPR053194">
    <property type="entry name" value="tRNA_methyltr_O"/>
</dbReference>
<accession>A0A090I368</accession>
<dbReference type="STRING" id="2162.BRM9_2346"/>
<dbReference type="PANTHER" id="PTHR39418:SF1">
    <property type="entry name" value="DEHYDROGENASE"/>
    <property type="match status" value="1"/>
</dbReference>
<evidence type="ECO:0000256" key="2">
    <source>
        <dbReference type="ARBA" id="ARBA00022771"/>
    </source>
</evidence>
<evidence type="ECO:0000256" key="3">
    <source>
        <dbReference type="ARBA" id="ARBA00022833"/>
    </source>
</evidence>
<feature type="domain" description="Formylmethanofuran dehydrogenase subunit E" evidence="5">
    <location>
        <begin position="18"/>
        <end position="154"/>
    </location>
</feature>
<evidence type="ECO:0000313" key="6">
    <source>
        <dbReference type="EMBL" id="AIS33146.1"/>
    </source>
</evidence>
<dbReference type="PATRIC" id="fig|2162.9.peg.1303"/>
<proteinExistence type="predicted"/>
<dbReference type="InterPro" id="IPR003814">
    <property type="entry name" value="FmdEsu_dom"/>
</dbReference>
<name>A0A090I368_METFO</name>
<dbReference type="Pfam" id="PF01258">
    <property type="entry name" value="zf-dskA_traR"/>
    <property type="match status" value="1"/>
</dbReference>
<dbReference type="Gene3D" id="3.30.1330.130">
    <property type="match status" value="1"/>
</dbReference>
<dbReference type="EMBL" id="CP006933">
    <property type="protein sequence ID" value="AIS33146.1"/>
    <property type="molecule type" value="Genomic_DNA"/>
</dbReference>
<evidence type="ECO:0000259" key="5">
    <source>
        <dbReference type="Pfam" id="PF02663"/>
    </source>
</evidence>
<reference evidence="7" key="2">
    <citation type="submission" date="2014-08" db="EMBL/GenBank/DDBJ databases">
        <authorList>
            <person name="Wibberg D."/>
        </authorList>
    </citation>
    <scope>NUCLEOTIDE SEQUENCE</scope>
</reference>
<protein>
    <submittedName>
        <fullName evidence="6 7">Formylmethanofuran dehydrogenase subunit E</fullName>
        <ecNumber evidence="7">1.2.99.5</ecNumber>
    </submittedName>
</protein>
<dbReference type="KEGG" id="mfi:DSM1535_1277"/>
<dbReference type="AlphaFoldDB" id="A0A090I368"/>
<dbReference type="GO" id="GO:0016491">
    <property type="term" value="F:oxidoreductase activity"/>
    <property type="evidence" value="ECO:0007669"/>
    <property type="project" value="UniProtKB-KW"/>
</dbReference>
<keyword evidence="7" id="KW-0560">Oxidoreductase</keyword>
<dbReference type="RefSeq" id="WP_048072805.1">
    <property type="nucleotide sequence ID" value="NZ_CALCVY010000236.1"/>
</dbReference>
<organism evidence="7">
    <name type="scientific">Methanobacterium formicicum</name>
    <dbReference type="NCBI Taxonomy" id="2162"/>
    <lineage>
        <taxon>Archaea</taxon>
        <taxon>Methanobacteriati</taxon>
        <taxon>Methanobacteriota</taxon>
        <taxon>Methanomada group</taxon>
        <taxon>Methanobacteria</taxon>
        <taxon>Methanobacteriales</taxon>
        <taxon>Methanobacteriaceae</taxon>
        <taxon>Methanobacterium</taxon>
    </lineage>
</organism>
<dbReference type="EC" id="1.2.99.5" evidence="7"/>
<dbReference type="OrthoDB" id="31120at2157"/>
<reference evidence="6 8" key="1">
    <citation type="submission" date="2013-12" db="EMBL/GenBank/DDBJ databases">
        <title>The complete genome sequence of Methanobacterium sp. BRM9.</title>
        <authorList>
            <consortium name="Pastoral Greenhouse Gas Research Consortium"/>
            <person name="Kelly W.J."/>
            <person name="Leahy S.C."/>
            <person name="Perry R."/>
            <person name="Li D."/>
            <person name="Altermann E."/>
            <person name="Lambie S.C."/>
            <person name="Attwood G.T."/>
        </authorList>
    </citation>
    <scope>NUCLEOTIDE SEQUENCE [LARGE SCALE GENOMIC DNA]</scope>
    <source>
        <strain evidence="6 8">BRM9</strain>
    </source>
</reference>
<dbReference type="PIRSF" id="PIRSF006578">
    <property type="entry name" value="FwdE"/>
    <property type="match status" value="1"/>
</dbReference>
<dbReference type="Proteomes" id="UP000029661">
    <property type="component" value="Chromosome"/>
</dbReference>
<keyword evidence="3" id="KW-0862">Zinc</keyword>
<dbReference type="EMBL" id="LN515531">
    <property type="protein sequence ID" value="CEA13613.1"/>
    <property type="molecule type" value="Genomic_DNA"/>
</dbReference>
<dbReference type="InterPro" id="IPR026328">
    <property type="entry name" value="FmdE"/>
</dbReference>
<dbReference type="SUPFAM" id="SSF143555">
    <property type="entry name" value="FwdE-like"/>
    <property type="match status" value="1"/>
</dbReference>
<dbReference type="KEGG" id="mfc:BRM9_2346"/>
<sequence length="205" mass="22875">MEDDKTIEIIPFSEVTKFHGHSCPGTAIGYRAGEIAIRKLLSSRADDEELVAIVENDSCSVDAIQVVTGCTMGKGNLIFKDYGKQVYTFMNRQTGEAIRVSLKKSIDEIDPAFSSARQKAFSGSASQKEMDEFVKAKDALTERILEIPVEELFKVESVELEFPEEARIFKSIYCAQCGEPVAEHRARVENGEIVCIPCFNEYSRT</sequence>